<dbReference type="PANTHER" id="PTHR36558:SF1">
    <property type="entry name" value="RESTRICTION ENDONUCLEASE DOMAIN-CONTAINING PROTEIN-RELATED"/>
    <property type="match status" value="1"/>
</dbReference>
<name>A0A3A1WMH5_9HYPH</name>
<dbReference type="OrthoDB" id="155284at2"/>
<dbReference type="AlphaFoldDB" id="A0A3A1WMH5"/>
<dbReference type="CDD" id="cd06260">
    <property type="entry name" value="DUF820-like"/>
    <property type="match status" value="1"/>
</dbReference>
<feature type="domain" description="Putative restriction endonuclease" evidence="1">
    <location>
        <begin position="12"/>
        <end position="158"/>
    </location>
</feature>
<dbReference type="RefSeq" id="WP_119539198.1">
    <property type="nucleotide sequence ID" value="NZ_QYRN01000003.1"/>
</dbReference>
<evidence type="ECO:0000313" key="3">
    <source>
        <dbReference type="Proteomes" id="UP000265750"/>
    </source>
</evidence>
<keyword evidence="2" id="KW-0540">Nuclease</keyword>
<dbReference type="InterPro" id="IPR012296">
    <property type="entry name" value="Nuclease_put_TT1808"/>
</dbReference>
<comment type="caution">
    <text evidence="2">The sequence shown here is derived from an EMBL/GenBank/DDBJ whole genome shotgun (WGS) entry which is preliminary data.</text>
</comment>
<keyword evidence="2" id="KW-0378">Hydrolase</keyword>
<evidence type="ECO:0000259" key="1">
    <source>
        <dbReference type="Pfam" id="PF05685"/>
    </source>
</evidence>
<dbReference type="SUPFAM" id="SSF52980">
    <property type="entry name" value="Restriction endonuclease-like"/>
    <property type="match status" value="1"/>
</dbReference>
<gene>
    <name evidence="2" type="ORF">D3218_07095</name>
</gene>
<dbReference type="EMBL" id="QYRN01000003">
    <property type="protein sequence ID" value="RIY02061.1"/>
    <property type="molecule type" value="Genomic_DNA"/>
</dbReference>
<dbReference type="Gene3D" id="3.90.1570.10">
    <property type="entry name" value="tt1808, chain A"/>
    <property type="match status" value="1"/>
</dbReference>
<proteinExistence type="predicted"/>
<protein>
    <submittedName>
        <fullName evidence="2">Uma2 family endonuclease</fullName>
    </submittedName>
</protein>
<dbReference type="PANTHER" id="PTHR36558">
    <property type="entry name" value="GLR1098 PROTEIN"/>
    <property type="match status" value="1"/>
</dbReference>
<accession>A0A3A1WMH5</accession>
<keyword evidence="2" id="KW-0255">Endonuclease</keyword>
<dbReference type="InterPro" id="IPR008538">
    <property type="entry name" value="Uma2"/>
</dbReference>
<dbReference type="GO" id="GO:0004519">
    <property type="term" value="F:endonuclease activity"/>
    <property type="evidence" value="ECO:0007669"/>
    <property type="project" value="UniProtKB-KW"/>
</dbReference>
<dbReference type="Pfam" id="PF05685">
    <property type="entry name" value="Uma2"/>
    <property type="match status" value="1"/>
</dbReference>
<dbReference type="InterPro" id="IPR011335">
    <property type="entry name" value="Restrct_endonuc-II-like"/>
</dbReference>
<sequence>MSEAKARTWSLSDFLLWEEGQECRHELVEGHPILMAGGTQAHALIAANIVSTLRSLLRGSPCRPVGSDLRIPIVKTGNVRYPDATIDCGPFRPDAHDASEPNVVFEVLSQSTGWYDQTRKLRDYESVASIRQYVCVSQSETRVSLWLRDDVGRLVPQDDILHGSVAIDLATTSFALPLAEIYEGTALMPPPAATA</sequence>
<dbReference type="Proteomes" id="UP000265750">
    <property type="component" value="Unassembled WGS sequence"/>
</dbReference>
<organism evidence="2 3">
    <name type="scientific">Aureimonas flava</name>
    <dbReference type="NCBI Taxonomy" id="2320271"/>
    <lineage>
        <taxon>Bacteria</taxon>
        <taxon>Pseudomonadati</taxon>
        <taxon>Pseudomonadota</taxon>
        <taxon>Alphaproteobacteria</taxon>
        <taxon>Hyphomicrobiales</taxon>
        <taxon>Aurantimonadaceae</taxon>
        <taxon>Aureimonas</taxon>
    </lineage>
</organism>
<reference evidence="3" key="1">
    <citation type="submission" date="2018-09" db="EMBL/GenBank/DDBJ databases">
        <authorList>
            <person name="Tuo L."/>
        </authorList>
    </citation>
    <scope>NUCLEOTIDE SEQUENCE [LARGE SCALE GENOMIC DNA]</scope>
    <source>
        <strain evidence="3">M2BS4Y-1</strain>
    </source>
</reference>
<keyword evidence="3" id="KW-1185">Reference proteome</keyword>
<evidence type="ECO:0000313" key="2">
    <source>
        <dbReference type="EMBL" id="RIY02061.1"/>
    </source>
</evidence>